<dbReference type="Proteomes" id="UP000199073">
    <property type="component" value="Unassembled WGS sequence"/>
</dbReference>
<dbReference type="RefSeq" id="WP_092223191.1">
    <property type="nucleotide sequence ID" value="NZ_FNJI01000016.1"/>
</dbReference>
<dbReference type="GO" id="GO:0047617">
    <property type="term" value="F:fatty acyl-CoA hydrolase activity"/>
    <property type="evidence" value="ECO:0007669"/>
    <property type="project" value="TreeGrafter"/>
</dbReference>
<name>A0A1H0RVD5_9BACT</name>
<dbReference type="PANTHER" id="PTHR31793">
    <property type="entry name" value="4-HYDROXYBENZOYL-COA THIOESTERASE FAMILY MEMBER"/>
    <property type="match status" value="1"/>
</dbReference>
<dbReference type="Pfam" id="PF13279">
    <property type="entry name" value="4HBT_2"/>
    <property type="match status" value="1"/>
</dbReference>
<reference evidence="2 3" key="1">
    <citation type="submission" date="2016-10" db="EMBL/GenBank/DDBJ databases">
        <authorList>
            <person name="de Groot N.N."/>
        </authorList>
    </citation>
    <scope>NUCLEOTIDE SEQUENCE [LARGE SCALE GENOMIC DNA]</scope>
    <source>
        <strain evidence="2 3">DSM 12130</strain>
    </source>
</reference>
<dbReference type="EMBL" id="FNJI01000016">
    <property type="protein sequence ID" value="SDP33319.1"/>
    <property type="molecule type" value="Genomic_DNA"/>
</dbReference>
<dbReference type="InterPro" id="IPR050563">
    <property type="entry name" value="4-hydroxybenzoyl-CoA_TE"/>
</dbReference>
<dbReference type="OrthoDB" id="9799036at2"/>
<gene>
    <name evidence="2" type="ORF">SAMN05660330_02438</name>
</gene>
<evidence type="ECO:0000313" key="2">
    <source>
        <dbReference type="EMBL" id="SDP33319.1"/>
    </source>
</evidence>
<dbReference type="PANTHER" id="PTHR31793:SF37">
    <property type="entry name" value="ACYL-COA THIOESTER HYDROLASE YBGC"/>
    <property type="match status" value="1"/>
</dbReference>
<evidence type="ECO:0000313" key="3">
    <source>
        <dbReference type="Proteomes" id="UP000199073"/>
    </source>
</evidence>
<protein>
    <submittedName>
        <fullName evidence="2">Thioesterase-like superfamily protein</fullName>
    </submittedName>
</protein>
<dbReference type="CDD" id="cd00586">
    <property type="entry name" value="4HBT"/>
    <property type="match status" value="1"/>
</dbReference>
<dbReference type="AlphaFoldDB" id="A0A1H0RVD5"/>
<dbReference type="Gene3D" id="3.10.129.10">
    <property type="entry name" value="Hotdog Thioesterase"/>
    <property type="match status" value="1"/>
</dbReference>
<keyword evidence="3" id="KW-1185">Reference proteome</keyword>
<dbReference type="STRING" id="91360.SAMN05660330_02438"/>
<sequence length="133" mass="14820">MTEIYRSLYTVTVGDINYSGHLGHERAFTVFHDARIRFLASLGLSEMDIGDGVSILVVEVSCHYRQQVVLHDQLEVVVELEAVEGRKIVFTYRAVNSKTGKEAFQGRTVMLGFDKAAGKVADIPSSFLQNVRV</sequence>
<accession>A0A1H0RVD5</accession>
<dbReference type="InterPro" id="IPR029069">
    <property type="entry name" value="HotDog_dom_sf"/>
</dbReference>
<evidence type="ECO:0000256" key="1">
    <source>
        <dbReference type="ARBA" id="ARBA00022801"/>
    </source>
</evidence>
<keyword evidence="1" id="KW-0378">Hydrolase</keyword>
<organism evidence="2 3">
    <name type="scientific">Desulforhopalus singaporensis</name>
    <dbReference type="NCBI Taxonomy" id="91360"/>
    <lineage>
        <taxon>Bacteria</taxon>
        <taxon>Pseudomonadati</taxon>
        <taxon>Thermodesulfobacteriota</taxon>
        <taxon>Desulfobulbia</taxon>
        <taxon>Desulfobulbales</taxon>
        <taxon>Desulfocapsaceae</taxon>
        <taxon>Desulforhopalus</taxon>
    </lineage>
</organism>
<proteinExistence type="predicted"/>
<dbReference type="SUPFAM" id="SSF54637">
    <property type="entry name" value="Thioesterase/thiol ester dehydrase-isomerase"/>
    <property type="match status" value="1"/>
</dbReference>